<proteinExistence type="predicted"/>
<dbReference type="Proteomes" id="UP001295423">
    <property type="component" value="Unassembled WGS sequence"/>
</dbReference>
<comment type="caution">
    <text evidence="1">The sequence shown here is derived from an EMBL/GenBank/DDBJ whole genome shotgun (WGS) entry which is preliminary data.</text>
</comment>
<name>A0AAD2G5P0_9STRA</name>
<evidence type="ECO:0000313" key="2">
    <source>
        <dbReference type="Proteomes" id="UP001295423"/>
    </source>
</evidence>
<protein>
    <submittedName>
        <fullName evidence="1">Uncharacterized protein</fullName>
    </submittedName>
</protein>
<accession>A0AAD2G5P0</accession>
<reference evidence="1" key="1">
    <citation type="submission" date="2023-08" db="EMBL/GenBank/DDBJ databases">
        <authorList>
            <person name="Audoor S."/>
            <person name="Bilcke G."/>
        </authorList>
    </citation>
    <scope>NUCLEOTIDE SEQUENCE</scope>
</reference>
<gene>
    <name evidence="1" type="ORF">CYCCA115_LOCUS20332</name>
</gene>
<sequence length="150" mass="17120">MDRRDSFQSVSSNGSTSSRVSFCNDVSIKSIEPALEKDLAWYSSNELTDIRRDASIVVSAMRSKAILRDTETTCTHGLNSQVNKRRTKARKEDALFAVLEEQHYQLQESRNVVDQELIAEVYFHVTKGNQLSALRRGHKHAKDVQDMWTC</sequence>
<keyword evidence="2" id="KW-1185">Reference proteome</keyword>
<evidence type="ECO:0000313" key="1">
    <source>
        <dbReference type="EMBL" id="CAJ1963799.1"/>
    </source>
</evidence>
<organism evidence="1 2">
    <name type="scientific">Cylindrotheca closterium</name>
    <dbReference type="NCBI Taxonomy" id="2856"/>
    <lineage>
        <taxon>Eukaryota</taxon>
        <taxon>Sar</taxon>
        <taxon>Stramenopiles</taxon>
        <taxon>Ochrophyta</taxon>
        <taxon>Bacillariophyta</taxon>
        <taxon>Bacillariophyceae</taxon>
        <taxon>Bacillariophycidae</taxon>
        <taxon>Bacillariales</taxon>
        <taxon>Bacillariaceae</taxon>
        <taxon>Cylindrotheca</taxon>
    </lineage>
</organism>
<dbReference type="EMBL" id="CAKOGP040002158">
    <property type="protein sequence ID" value="CAJ1963799.1"/>
    <property type="molecule type" value="Genomic_DNA"/>
</dbReference>
<dbReference type="AlphaFoldDB" id="A0AAD2G5P0"/>